<feature type="domain" description="SHOCT" evidence="2">
    <location>
        <begin position="40"/>
        <end position="65"/>
    </location>
</feature>
<feature type="region of interest" description="Disordered" evidence="1">
    <location>
        <begin position="24"/>
        <end position="46"/>
    </location>
</feature>
<proteinExistence type="predicted"/>
<comment type="caution">
    <text evidence="3">The sequence shown here is derived from an EMBL/GenBank/DDBJ whole genome shotgun (WGS) entry which is preliminary data.</text>
</comment>
<evidence type="ECO:0000313" key="4">
    <source>
        <dbReference type="Proteomes" id="UP001139104"/>
    </source>
</evidence>
<gene>
    <name evidence="3" type="ORF">K2U94_04830</name>
</gene>
<organism evidence="3 4">
    <name type="scientific">Candidatus Rhodoblastus alkanivorans</name>
    <dbReference type="NCBI Taxonomy" id="2954117"/>
    <lineage>
        <taxon>Bacteria</taxon>
        <taxon>Pseudomonadati</taxon>
        <taxon>Pseudomonadota</taxon>
        <taxon>Alphaproteobacteria</taxon>
        <taxon>Hyphomicrobiales</taxon>
        <taxon>Rhodoblastaceae</taxon>
        <taxon>Rhodoblastus</taxon>
    </lineage>
</organism>
<name>A0ABS9Z341_9HYPH</name>
<keyword evidence="4" id="KW-1185">Reference proteome</keyword>
<evidence type="ECO:0000259" key="2">
    <source>
        <dbReference type="Pfam" id="PF09851"/>
    </source>
</evidence>
<dbReference type="RefSeq" id="WP_369334829.1">
    <property type="nucleotide sequence ID" value="NZ_JAIVFK010000002.1"/>
</dbReference>
<dbReference type="Proteomes" id="UP001139104">
    <property type="component" value="Unassembled WGS sequence"/>
</dbReference>
<dbReference type="Pfam" id="PF09851">
    <property type="entry name" value="SHOCT"/>
    <property type="match status" value="1"/>
</dbReference>
<protein>
    <submittedName>
        <fullName evidence="3">SHOCT domain-containing protein</fullName>
    </submittedName>
</protein>
<sequence length="67" mass="7558">MWIGPIFLIVILAAAVWAVSAFASKGGGGRRLPSPDDKTPREILDERFARGEIDEEEYRRRRDALKS</sequence>
<evidence type="ECO:0000313" key="3">
    <source>
        <dbReference type="EMBL" id="MCI4682094.1"/>
    </source>
</evidence>
<dbReference type="InterPro" id="IPR018649">
    <property type="entry name" value="SHOCT"/>
</dbReference>
<evidence type="ECO:0000256" key="1">
    <source>
        <dbReference type="SAM" id="MobiDB-lite"/>
    </source>
</evidence>
<accession>A0ABS9Z341</accession>
<dbReference type="EMBL" id="JAIVFP010000001">
    <property type="protein sequence ID" value="MCI4682094.1"/>
    <property type="molecule type" value="Genomic_DNA"/>
</dbReference>
<feature type="compositionally biased region" description="Basic and acidic residues" evidence="1">
    <location>
        <begin position="33"/>
        <end position="46"/>
    </location>
</feature>
<reference evidence="3" key="1">
    <citation type="journal article" date="2022" name="ISME J.">
        <title>Identification of active gaseous-alkane degraders at natural gas seeps.</title>
        <authorList>
            <person name="Farhan Ul Haque M."/>
            <person name="Hernandez M."/>
            <person name="Crombie A.T."/>
            <person name="Murrell J.C."/>
        </authorList>
    </citation>
    <scope>NUCLEOTIDE SEQUENCE</scope>
    <source>
        <strain evidence="3">PC2</strain>
    </source>
</reference>